<reference evidence="4 5" key="1">
    <citation type="submission" date="2015-01" db="EMBL/GenBank/DDBJ databases">
        <title>The Genome Sequence of Cryptococcus gattii Ram5.</title>
        <authorList>
            <consortium name="The Broad Institute Genomics Platform"/>
            <person name="Cuomo C."/>
            <person name="Litvintseva A."/>
            <person name="Chen Y."/>
            <person name="Heitman J."/>
            <person name="Sun S."/>
            <person name="Springer D."/>
            <person name="Dromer F."/>
            <person name="Young S."/>
            <person name="Zeng Q."/>
            <person name="Gargeya S."/>
            <person name="Abouelleil A."/>
            <person name="Alvarado L."/>
            <person name="Chapman S.B."/>
            <person name="Gainer-Dewar J."/>
            <person name="Goldberg J."/>
            <person name="Griggs A."/>
            <person name="Gujja S."/>
            <person name="Hansen M."/>
            <person name="Howarth C."/>
            <person name="Imamovic A."/>
            <person name="Larimer J."/>
            <person name="Murphy C."/>
            <person name="Naylor J."/>
            <person name="Pearson M."/>
            <person name="Priest M."/>
            <person name="Roberts A."/>
            <person name="Saif S."/>
            <person name="Shea T."/>
            <person name="Sykes S."/>
            <person name="Wortman J."/>
            <person name="Nusbaum C."/>
            <person name="Birren B."/>
        </authorList>
    </citation>
    <scope>NUCLEOTIDE SEQUENCE [LARGE SCALE GENOMIC DNA]</scope>
    <source>
        <strain evidence="4 5">Ram5</strain>
    </source>
</reference>
<dbReference type="PANTHER" id="PTHR15180:SF1">
    <property type="entry name" value="GENERAL TRANSCRIPTION FACTOR 3C POLYPEPTIDE 1"/>
    <property type="match status" value="1"/>
</dbReference>
<evidence type="ECO:0000256" key="1">
    <source>
        <dbReference type="SAM" id="Coils"/>
    </source>
</evidence>
<name>A0A0D0V7E7_9TREE</name>
<dbReference type="GO" id="GO:0042791">
    <property type="term" value="P:5S class rRNA transcription by RNA polymerase III"/>
    <property type="evidence" value="ECO:0007669"/>
    <property type="project" value="TreeGrafter"/>
</dbReference>
<accession>A0A0D0V7E7</accession>
<dbReference type="GO" id="GO:0003677">
    <property type="term" value="F:DNA binding"/>
    <property type="evidence" value="ECO:0007669"/>
    <property type="project" value="InterPro"/>
</dbReference>
<keyword evidence="1" id="KW-0175">Coiled coil</keyword>
<dbReference type="PANTHER" id="PTHR15180">
    <property type="entry name" value="GENERAL TRANSCRIPTION FACTOR 3C POLYPEPTIDE 1"/>
    <property type="match status" value="1"/>
</dbReference>
<dbReference type="InterPro" id="IPR046488">
    <property type="entry name" value="Sfc3/Tfc3_C"/>
</dbReference>
<sequence length="1067" mass="120428">MDRTTIKRALGALDRQGRLKHTTTQIATTLGTFSSVKFYYVPDLPSQQLNSHINRHRHETAQTGKLFRSSIATELPQTEFSDFHRSDPNGGKVAVASLEQAATKSHSERRNLLLTEKDVVSQLYGYKFGMFVRVRTLHCAIINALKAPDSPSIISTSPQIFSLTLLFEELRAKDWYAIMQYTKHMGDIVAWLGTPSNGETKLKDVPPQCRPPKGFGGSLPRDRVGRLLDVLATLKILTPLVGVDDRNGDIKIGEQMSFRIADSSVAPYYVLHDYAPVYHVALGSTAPILGVLPVMIEGDIKSFWDKCREAVRDSTPIDLPDKADQASSNNLMFPRIAHIKDPIELDASFLRRMQNRASWDDKPRLTTLQQDAIRDAIDWSRAAIRITSSEALEKFAYENALPTSIVQAELQSGQKRARENIAHREERLRDSARRAQERQERRLRSYQERIAGEEAASLRAWEERVASSAMRKDVPYDSALLDFVSSKAPVNMKKANVTDGLLDYWVGVWELCKEMDGEEREHLLAQGRVSLRQKGKTDKKLKRKGKGKKTTETPGQGEAPDVEGTTTKRKNRSKRKWTIEDDELMLDSEAIIRARSRTNAYKGRAAMSQLYPRITASTFRMRIMKIAGEPGKLAYLERLEQAWYELWLKHRGTEELPDENVESSVEFDLKAHIDYLRKHVDKRTLKLLAASTPITSGFHAPDLPFDIHDLHNQFDWDYSKTNRHTFDTVAESLSAEEIRLNNLARKSLIYGPAKGHAELGSSLNREMGKLRAVMKLIVATPAATYDINCGERLLSSWDTSVRDMATAELVDAGIFRKYLVGATAGTGGRFYDFTAQWQQLSDGPLPTTFWEEAEMLETKLKDAGDKGFEWPLIGQSGELDDDAYEFDFQVNRSAPPRPTLTASAPDPFICKVPSPWSINSLDVEQSRQVLEAASRVVDAIIASGPEGITKSSLQSMPDLPSGLLEGVFSTFRKDPPAVFWSGYDTARLVAMEFWPSWTIRTRPFELKENKESERCTTPRRWLDIYGQVLHTEWVRAVNRVASHLMMRPGITQVSTLIGIRRFAQLIP</sequence>
<dbReference type="Pfam" id="PF20222">
    <property type="entry name" value="DUF6581"/>
    <property type="match status" value="1"/>
</dbReference>
<organism evidence="4 5">
    <name type="scientific">Cryptococcus deuterogattii Ram5</name>
    <dbReference type="NCBI Taxonomy" id="1296110"/>
    <lineage>
        <taxon>Eukaryota</taxon>
        <taxon>Fungi</taxon>
        <taxon>Dikarya</taxon>
        <taxon>Basidiomycota</taxon>
        <taxon>Agaricomycotina</taxon>
        <taxon>Tremellomycetes</taxon>
        <taxon>Tremellales</taxon>
        <taxon>Cryptococcaceae</taxon>
        <taxon>Cryptococcus</taxon>
        <taxon>Cryptococcus gattii species complex</taxon>
    </lineage>
</organism>
<keyword evidence="5" id="KW-1185">Reference proteome</keyword>
<evidence type="ECO:0000313" key="4">
    <source>
        <dbReference type="EMBL" id="KIR43331.1"/>
    </source>
</evidence>
<dbReference type="GO" id="GO:0006384">
    <property type="term" value="P:transcription initiation at RNA polymerase III promoter"/>
    <property type="evidence" value="ECO:0007669"/>
    <property type="project" value="InterPro"/>
</dbReference>
<feature type="coiled-coil region" evidence="1">
    <location>
        <begin position="418"/>
        <end position="456"/>
    </location>
</feature>
<gene>
    <name evidence="4" type="ORF">I313_00173</name>
</gene>
<evidence type="ECO:0000313" key="5">
    <source>
        <dbReference type="Proteomes" id="UP000053392"/>
    </source>
</evidence>
<dbReference type="AlphaFoldDB" id="A0A0D0V7E7"/>
<dbReference type="OrthoDB" id="68020at2759"/>
<dbReference type="EMBL" id="KN847896">
    <property type="protein sequence ID" value="KIR43331.1"/>
    <property type="molecule type" value="Genomic_DNA"/>
</dbReference>
<feature type="domain" description="Transcription factor tau subunit sfc3/Tfc3 C-terminal" evidence="3">
    <location>
        <begin position="572"/>
        <end position="867"/>
    </location>
</feature>
<evidence type="ECO:0000259" key="3">
    <source>
        <dbReference type="Pfam" id="PF20222"/>
    </source>
</evidence>
<feature type="compositionally biased region" description="Basic residues" evidence="2">
    <location>
        <begin position="531"/>
        <end position="548"/>
    </location>
</feature>
<protein>
    <recommendedName>
        <fullName evidence="3">Transcription factor tau subunit sfc3/Tfc3 C-terminal domain-containing protein</fullName>
    </recommendedName>
</protein>
<dbReference type="HOGENOM" id="CLU_288205_0_0_1"/>
<dbReference type="InterPro" id="IPR044210">
    <property type="entry name" value="Tfc3-like"/>
</dbReference>
<proteinExistence type="predicted"/>
<dbReference type="GO" id="GO:0000127">
    <property type="term" value="C:transcription factor TFIIIC complex"/>
    <property type="evidence" value="ECO:0007669"/>
    <property type="project" value="InterPro"/>
</dbReference>
<dbReference type="Proteomes" id="UP000053392">
    <property type="component" value="Unassembled WGS sequence"/>
</dbReference>
<feature type="region of interest" description="Disordered" evidence="2">
    <location>
        <begin position="529"/>
        <end position="574"/>
    </location>
</feature>
<evidence type="ECO:0000256" key="2">
    <source>
        <dbReference type="SAM" id="MobiDB-lite"/>
    </source>
</evidence>